<dbReference type="Pfam" id="PF05390">
    <property type="entry name" value="Kre9_KNH1_C"/>
    <property type="match status" value="1"/>
</dbReference>
<keyword evidence="7" id="KW-1185">Reference proteome</keyword>
<feature type="domain" description="Yeast cell wall synthesis Kre9/Knh1-like N-terminal" evidence="5">
    <location>
        <begin position="26"/>
        <end position="129"/>
    </location>
</feature>
<proteinExistence type="predicted"/>
<dbReference type="InterPro" id="IPR008659">
    <property type="entry name" value="Kre9/Knh1_C"/>
</dbReference>
<feature type="chain" id="PRO_5025567929" evidence="3">
    <location>
        <begin position="21"/>
        <end position="266"/>
    </location>
</feature>
<dbReference type="InterPro" id="IPR018466">
    <property type="entry name" value="Kre9/Knh1-like_N"/>
</dbReference>
<dbReference type="GO" id="GO:0006078">
    <property type="term" value="P:(1-&gt;6)-beta-D-glucan biosynthetic process"/>
    <property type="evidence" value="ECO:0007669"/>
    <property type="project" value="InterPro"/>
</dbReference>
<feature type="compositionally biased region" description="Basic and acidic residues" evidence="2">
    <location>
        <begin position="253"/>
        <end position="266"/>
    </location>
</feature>
<sequence>MSRLLLPLVAVAALAPYAQAAIKFTSPTSGAVLQAGKSIEVKWEDDGESPKLTDLLTFELFLCAGGNADGTNQVLLPITTQGSFGVTSTAAGLVGVTVGEDTPQNAYFLRMVAVGKTGGQLISFSPRFSYSGMTGAFPPLVKTGAAGITGTSGPKNVDNTVKAGDKPADGAVPAAGDYNMAYTMQTGPTRYAPMQPIPPKTITAKGLKPLYPTSSVSIATTRLPIPDIKTTLTQSQTASVKSRENTVAPAPHPSDDMAKFLNRWKD</sequence>
<dbReference type="EMBL" id="MU006230">
    <property type="protein sequence ID" value="KAF2824431.1"/>
    <property type="molecule type" value="Genomic_DNA"/>
</dbReference>
<gene>
    <name evidence="6" type="ORF">CC86DRAFT_354476</name>
</gene>
<feature type="region of interest" description="Disordered" evidence="2">
    <location>
        <begin position="234"/>
        <end position="266"/>
    </location>
</feature>
<organism evidence="6 7">
    <name type="scientific">Ophiobolus disseminans</name>
    <dbReference type="NCBI Taxonomy" id="1469910"/>
    <lineage>
        <taxon>Eukaryota</taxon>
        <taxon>Fungi</taxon>
        <taxon>Dikarya</taxon>
        <taxon>Ascomycota</taxon>
        <taxon>Pezizomycotina</taxon>
        <taxon>Dothideomycetes</taxon>
        <taxon>Pleosporomycetidae</taxon>
        <taxon>Pleosporales</taxon>
        <taxon>Pleosporineae</taxon>
        <taxon>Phaeosphaeriaceae</taxon>
        <taxon>Ophiobolus</taxon>
    </lineage>
</organism>
<feature type="domain" description="Yeast cell wall synthesis Kre9/Knh1 C-terminal" evidence="4">
    <location>
        <begin position="178"/>
        <end position="256"/>
    </location>
</feature>
<dbReference type="AlphaFoldDB" id="A0A6A6ZTN9"/>
<dbReference type="Proteomes" id="UP000799424">
    <property type="component" value="Unassembled WGS sequence"/>
</dbReference>
<reference evidence="6" key="1">
    <citation type="journal article" date="2020" name="Stud. Mycol.">
        <title>101 Dothideomycetes genomes: a test case for predicting lifestyles and emergence of pathogens.</title>
        <authorList>
            <person name="Haridas S."/>
            <person name="Albert R."/>
            <person name="Binder M."/>
            <person name="Bloem J."/>
            <person name="Labutti K."/>
            <person name="Salamov A."/>
            <person name="Andreopoulos B."/>
            <person name="Baker S."/>
            <person name="Barry K."/>
            <person name="Bills G."/>
            <person name="Bluhm B."/>
            <person name="Cannon C."/>
            <person name="Castanera R."/>
            <person name="Culley D."/>
            <person name="Daum C."/>
            <person name="Ezra D."/>
            <person name="Gonzalez J."/>
            <person name="Henrissat B."/>
            <person name="Kuo A."/>
            <person name="Liang C."/>
            <person name="Lipzen A."/>
            <person name="Lutzoni F."/>
            <person name="Magnuson J."/>
            <person name="Mondo S."/>
            <person name="Nolan M."/>
            <person name="Ohm R."/>
            <person name="Pangilinan J."/>
            <person name="Park H.-J."/>
            <person name="Ramirez L."/>
            <person name="Alfaro M."/>
            <person name="Sun H."/>
            <person name="Tritt A."/>
            <person name="Yoshinaga Y."/>
            <person name="Zwiers L.-H."/>
            <person name="Turgeon B."/>
            <person name="Goodwin S."/>
            <person name="Spatafora J."/>
            <person name="Crous P."/>
            <person name="Grigoriev I."/>
        </authorList>
    </citation>
    <scope>NUCLEOTIDE SEQUENCE</scope>
    <source>
        <strain evidence="6">CBS 113818</strain>
    </source>
</reference>
<feature type="signal peptide" evidence="3">
    <location>
        <begin position="1"/>
        <end position="20"/>
    </location>
</feature>
<evidence type="ECO:0000256" key="2">
    <source>
        <dbReference type="SAM" id="MobiDB-lite"/>
    </source>
</evidence>
<dbReference type="OrthoDB" id="2432613at2759"/>
<evidence type="ECO:0000313" key="6">
    <source>
        <dbReference type="EMBL" id="KAF2824431.1"/>
    </source>
</evidence>
<evidence type="ECO:0000259" key="5">
    <source>
        <dbReference type="Pfam" id="PF10342"/>
    </source>
</evidence>
<name>A0A6A6ZTN9_9PLEO</name>
<keyword evidence="1 3" id="KW-0732">Signal</keyword>
<dbReference type="GO" id="GO:0005576">
    <property type="term" value="C:extracellular region"/>
    <property type="evidence" value="ECO:0007669"/>
    <property type="project" value="TreeGrafter"/>
</dbReference>
<dbReference type="PANTHER" id="PTHR28154:SF1">
    <property type="entry name" value="CELL WALL SYNTHESIS PROTEIN KNH1-RELATED"/>
    <property type="match status" value="1"/>
</dbReference>
<dbReference type="GO" id="GO:0031505">
    <property type="term" value="P:fungal-type cell wall organization"/>
    <property type="evidence" value="ECO:0007669"/>
    <property type="project" value="TreeGrafter"/>
</dbReference>
<dbReference type="Pfam" id="PF10342">
    <property type="entry name" value="Kre9_KNH"/>
    <property type="match status" value="1"/>
</dbReference>
<evidence type="ECO:0000256" key="1">
    <source>
        <dbReference type="ARBA" id="ARBA00022729"/>
    </source>
</evidence>
<protein>
    <submittedName>
        <fullName evidence="6">Uncharacterized protein</fullName>
    </submittedName>
</protein>
<dbReference type="InterPro" id="IPR045328">
    <property type="entry name" value="Kre9/Knh1"/>
</dbReference>
<dbReference type="PANTHER" id="PTHR28154">
    <property type="entry name" value="CELL WALL SYNTHESIS PROTEIN KNH1-RELATED"/>
    <property type="match status" value="1"/>
</dbReference>
<evidence type="ECO:0000313" key="7">
    <source>
        <dbReference type="Proteomes" id="UP000799424"/>
    </source>
</evidence>
<evidence type="ECO:0000259" key="4">
    <source>
        <dbReference type="Pfam" id="PF05390"/>
    </source>
</evidence>
<dbReference type="GO" id="GO:0042546">
    <property type="term" value="P:cell wall biogenesis"/>
    <property type="evidence" value="ECO:0007669"/>
    <property type="project" value="InterPro"/>
</dbReference>
<evidence type="ECO:0000256" key="3">
    <source>
        <dbReference type="SAM" id="SignalP"/>
    </source>
</evidence>
<accession>A0A6A6ZTN9</accession>